<gene>
    <name evidence="1" type="ORF">CAUJ_LOCUS7831</name>
</gene>
<organism evidence="1 2">
    <name type="scientific">Caenorhabditis auriculariae</name>
    <dbReference type="NCBI Taxonomy" id="2777116"/>
    <lineage>
        <taxon>Eukaryota</taxon>
        <taxon>Metazoa</taxon>
        <taxon>Ecdysozoa</taxon>
        <taxon>Nematoda</taxon>
        <taxon>Chromadorea</taxon>
        <taxon>Rhabditida</taxon>
        <taxon>Rhabditina</taxon>
        <taxon>Rhabditomorpha</taxon>
        <taxon>Rhabditoidea</taxon>
        <taxon>Rhabditidae</taxon>
        <taxon>Peloderinae</taxon>
        <taxon>Caenorhabditis</taxon>
    </lineage>
</organism>
<dbReference type="AlphaFoldDB" id="A0A8S1H9X3"/>
<keyword evidence="2" id="KW-1185">Reference proteome</keyword>
<proteinExistence type="predicted"/>
<dbReference type="EMBL" id="CAJGYM010000024">
    <property type="protein sequence ID" value="CAD6191912.1"/>
    <property type="molecule type" value="Genomic_DNA"/>
</dbReference>
<evidence type="ECO:0000313" key="2">
    <source>
        <dbReference type="Proteomes" id="UP000835052"/>
    </source>
</evidence>
<reference evidence="1" key="1">
    <citation type="submission" date="2020-10" db="EMBL/GenBank/DDBJ databases">
        <authorList>
            <person name="Kikuchi T."/>
        </authorList>
    </citation>
    <scope>NUCLEOTIDE SEQUENCE</scope>
    <source>
        <strain evidence="1">NKZ352</strain>
    </source>
</reference>
<comment type="caution">
    <text evidence="1">The sequence shown here is derived from an EMBL/GenBank/DDBJ whole genome shotgun (WGS) entry which is preliminary data.</text>
</comment>
<evidence type="ECO:0000313" key="1">
    <source>
        <dbReference type="EMBL" id="CAD6191912.1"/>
    </source>
</evidence>
<dbReference type="Proteomes" id="UP000835052">
    <property type="component" value="Unassembled WGS sequence"/>
</dbReference>
<protein>
    <submittedName>
        <fullName evidence="1">Uncharacterized protein</fullName>
    </submittedName>
</protein>
<name>A0A8S1H9X3_9PELO</name>
<accession>A0A8S1H9X3</accession>
<sequence>MVPTTKLLPAPLTAVDADDADEFGTIICMNDAPWAPILVRIAPNLGRRLLILSADVPLVSLLEPAVQSNKLEHGKAEGKWKKIEKNPLERVQKQASKMKRRI</sequence>